<evidence type="ECO:0000313" key="1">
    <source>
        <dbReference type="EMBL" id="CAG8812242.1"/>
    </source>
</evidence>
<protein>
    <submittedName>
        <fullName evidence="1">28276_t:CDS:1</fullName>
    </submittedName>
</protein>
<keyword evidence="2" id="KW-1185">Reference proteome</keyword>
<feature type="non-terminal residue" evidence="1">
    <location>
        <position position="1"/>
    </location>
</feature>
<name>A0ACA9RX66_9GLOM</name>
<accession>A0ACA9RX66</accession>
<organism evidence="1 2">
    <name type="scientific">Racocetra persica</name>
    <dbReference type="NCBI Taxonomy" id="160502"/>
    <lineage>
        <taxon>Eukaryota</taxon>
        <taxon>Fungi</taxon>
        <taxon>Fungi incertae sedis</taxon>
        <taxon>Mucoromycota</taxon>
        <taxon>Glomeromycotina</taxon>
        <taxon>Glomeromycetes</taxon>
        <taxon>Diversisporales</taxon>
        <taxon>Gigasporaceae</taxon>
        <taxon>Racocetra</taxon>
    </lineage>
</organism>
<sequence>VKKAIFTSWEKLEKSIASWEQHFLSRLQISFYSLDMKKEIDVCYLLSTITIPNLFSEA</sequence>
<dbReference type="Proteomes" id="UP000789920">
    <property type="component" value="Unassembled WGS sequence"/>
</dbReference>
<gene>
    <name evidence="1" type="ORF">RPERSI_LOCUS23491</name>
</gene>
<reference evidence="1" key="1">
    <citation type="submission" date="2021-06" db="EMBL/GenBank/DDBJ databases">
        <authorList>
            <person name="Kallberg Y."/>
            <person name="Tangrot J."/>
            <person name="Rosling A."/>
        </authorList>
    </citation>
    <scope>NUCLEOTIDE SEQUENCE</scope>
    <source>
        <strain evidence="1">MA461A</strain>
    </source>
</reference>
<comment type="caution">
    <text evidence="1">The sequence shown here is derived from an EMBL/GenBank/DDBJ whole genome shotgun (WGS) entry which is preliminary data.</text>
</comment>
<proteinExistence type="predicted"/>
<feature type="non-terminal residue" evidence="1">
    <location>
        <position position="58"/>
    </location>
</feature>
<evidence type="ECO:0000313" key="2">
    <source>
        <dbReference type="Proteomes" id="UP000789920"/>
    </source>
</evidence>
<dbReference type="EMBL" id="CAJVQC010073388">
    <property type="protein sequence ID" value="CAG8812242.1"/>
    <property type="molecule type" value="Genomic_DNA"/>
</dbReference>